<organism evidence="1 2">
    <name type="scientific">Eleusine coracana subsp. coracana</name>
    <dbReference type="NCBI Taxonomy" id="191504"/>
    <lineage>
        <taxon>Eukaryota</taxon>
        <taxon>Viridiplantae</taxon>
        <taxon>Streptophyta</taxon>
        <taxon>Embryophyta</taxon>
        <taxon>Tracheophyta</taxon>
        <taxon>Spermatophyta</taxon>
        <taxon>Magnoliopsida</taxon>
        <taxon>Liliopsida</taxon>
        <taxon>Poales</taxon>
        <taxon>Poaceae</taxon>
        <taxon>PACMAD clade</taxon>
        <taxon>Chloridoideae</taxon>
        <taxon>Cynodonteae</taxon>
        <taxon>Eleusininae</taxon>
        <taxon>Eleusine</taxon>
    </lineage>
</organism>
<dbReference type="AlphaFoldDB" id="A0AAV5E2N8"/>
<comment type="caution">
    <text evidence="1">The sequence shown here is derived from an EMBL/GenBank/DDBJ whole genome shotgun (WGS) entry which is preliminary data.</text>
</comment>
<dbReference type="PANTHER" id="PTHR35546:SF105">
    <property type="entry name" value="OS05G0139200 PROTEIN"/>
    <property type="match status" value="1"/>
</dbReference>
<evidence type="ECO:0000313" key="1">
    <source>
        <dbReference type="EMBL" id="GJN16725.1"/>
    </source>
</evidence>
<accession>A0AAV5E2N8</accession>
<dbReference type="Proteomes" id="UP001054889">
    <property type="component" value="Unassembled WGS sequence"/>
</dbReference>
<dbReference type="EMBL" id="BQKI01000073">
    <property type="protein sequence ID" value="GJN16725.1"/>
    <property type="molecule type" value="Genomic_DNA"/>
</dbReference>
<dbReference type="InterPro" id="IPR055290">
    <property type="entry name" value="At3g26010-like"/>
</dbReference>
<reference evidence="1" key="2">
    <citation type="submission" date="2021-12" db="EMBL/GenBank/DDBJ databases">
        <title>Resequencing data analysis of finger millet.</title>
        <authorList>
            <person name="Hatakeyama M."/>
            <person name="Aluri S."/>
            <person name="Balachadran M.T."/>
            <person name="Sivarajan S.R."/>
            <person name="Poveda L."/>
            <person name="Shimizu-Inatsugi R."/>
            <person name="Schlapbach R."/>
            <person name="Sreeman S.M."/>
            <person name="Shimizu K.K."/>
        </authorList>
    </citation>
    <scope>NUCLEOTIDE SEQUENCE</scope>
</reference>
<proteinExistence type="predicted"/>
<reference evidence="1" key="1">
    <citation type="journal article" date="2018" name="DNA Res.">
        <title>Multiple hybrid de novo genome assembly of finger millet, an orphan allotetraploid crop.</title>
        <authorList>
            <person name="Hatakeyama M."/>
            <person name="Aluri S."/>
            <person name="Balachadran M.T."/>
            <person name="Sivarajan S.R."/>
            <person name="Patrignani A."/>
            <person name="Gruter S."/>
            <person name="Poveda L."/>
            <person name="Shimizu-Inatsugi R."/>
            <person name="Baeten J."/>
            <person name="Francoijs K.J."/>
            <person name="Nataraja K.N."/>
            <person name="Reddy Y.A.N."/>
            <person name="Phadnis S."/>
            <person name="Ravikumar R.L."/>
            <person name="Schlapbach R."/>
            <person name="Sreeman S.M."/>
            <person name="Shimizu K.K."/>
        </authorList>
    </citation>
    <scope>NUCLEOTIDE SEQUENCE</scope>
</reference>
<evidence type="ECO:0008006" key="3">
    <source>
        <dbReference type="Google" id="ProtNLM"/>
    </source>
</evidence>
<dbReference type="PANTHER" id="PTHR35546">
    <property type="entry name" value="F-BOX PROTEIN INTERACTION DOMAIN PROTEIN-RELATED"/>
    <property type="match status" value="1"/>
</dbReference>
<gene>
    <name evidence="1" type="primary">gb03745</name>
    <name evidence="1" type="ORF">PR202_gb03745</name>
</gene>
<keyword evidence="2" id="KW-1185">Reference proteome</keyword>
<name>A0AAV5E2N8_ELECO</name>
<evidence type="ECO:0000313" key="2">
    <source>
        <dbReference type="Proteomes" id="UP001054889"/>
    </source>
</evidence>
<sequence>MKLLDSCNGLILLSCRRRLISASSFSSSHKSAPDLFYVVCNPTTHDWVELPEDPRLFSFNSQDLNRLQELVGPQLQFCMPLIKNQRRHCAAALAFDPVVSSHFHVLLLGRLLFVYADFSYYLPELSIYALETTTCDDGAEKWILKQRVKELDPSGMWFKKQHSVVAVHPHCNVIFLFDNGTTRKRLMACDMDHKTTRIVCNLNFPEASSSPNYNFFPYIPPRKEAVNAPMVAHELCLMPNRTQEENKIQVGSIHGTTRLRHGGTTCDVCLYGQILSMEAHKSAPK</sequence>
<protein>
    <recommendedName>
        <fullName evidence="3">F-box protein</fullName>
    </recommendedName>
</protein>